<dbReference type="AlphaFoldDB" id="A0A5A7QC68"/>
<protein>
    <submittedName>
        <fullName evidence="2">Latrophilin-3</fullName>
    </submittedName>
</protein>
<feature type="compositionally biased region" description="Pro residues" evidence="1">
    <location>
        <begin position="86"/>
        <end position="100"/>
    </location>
</feature>
<evidence type="ECO:0000313" key="2">
    <source>
        <dbReference type="EMBL" id="GER42654.1"/>
    </source>
</evidence>
<name>A0A5A7QC68_STRAF</name>
<evidence type="ECO:0000256" key="1">
    <source>
        <dbReference type="SAM" id="MobiDB-lite"/>
    </source>
</evidence>
<organism evidence="2 3">
    <name type="scientific">Striga asiatica</name>
    <name type="common">Asiatic witchweed</name>
    <name type="synonym">Buchnera asiatica</name>
    <dbReference type="NCBI Taxonomy" id="4170"/>
    <lineage>
        <taxon>Eukaryota</taxon>
        <taxon>Viridiplantae</taxon>
        <taxon>Streptophyta</taxon>
        <taxon>Embryophyta</taxon>
        <taxon>Tracheophyta</taxon>
        <taxon>Spermatophyta</taxon>
        <taxon>Magnoliopsida</taxon>
        <taxon>eudicotyledons</taxon>
        <taxon>Gunneridae</taxon>
        <taxon>Pentapetalae</taxon>
        <taxon>asterids</taxon>
        <taxon>lamiids</taxon>
        <taxon>Lamiales</taxon>
        <taxon>Orobanchaceae</taxon>
        <taxon>Buchnereae</taxon>
        <taxon>Striga</taxon>
    </lineage>
</organism>
<accession>A0A5A7QC68</accession>
<keyword evidence="3" id="KW-1185">Reference proteome</keyword>
<reference evidence="3" key="1">
    <citation type="journal article" date="2019" name="Curr. Biol.">
        <title>Genome Sequence of Striga asiatica Provides Insight into the Evolution of Plant Parasitism.</title>
        <authorList>
            <person name="Yoshida S."/>
            <person name="Kim S."/>
            <person name="Wafula E.K."/>
            <person name="Tanskanen J."/>
            <person name="Kim Y.M."/>
            <person name="Honaas L."/>
            <person name="Yang Z."/>
            <person name="Spallek T."/>
            <person name="Conn C.E."/>
            <person name="Ichihashi Y."/>
            <person name="Cheong K."/>
            <person name="Cui S."/>
            <person name="Der J.P."/>
            <person name="Gundlach H."/>
            <person name="Jiao Y."/>
            <person name="Hori C."/>
            <person name="Ishida J.K."/>
            <person name="Kasahara H."/>
            <person name="Kiba T."/>
            <person name="Kim M.S."/>
            <person name="Koo N."/>
            <person name="Laohavisit A."/>
            <person name="Lee Y.H."/>
            <person name="Lumba S."/>
            <person name="McCourt P."/>
            <person name="Mortimer J.C."/>
            <person name="Mutuku J.M."/>
            <person name="Nomura T."/>
            <person name="Sasaki-Sekimoto Y."/>
            <person name="Seto Y."/>
            <person name="Wang Y."/>
            <person name="Wakatake T."/>
            <person name="Sakakibara H."/>
            <person name="Demura T."/>
            <person name="Yamaguchi S."/>
            <person name="Yoneyama K."/>
            <person name="Manabe R.I."/>
            <person name="Nelson D.C."/>
            <person name="Schulman A.H."/>
            <person name="Timko M.P."/>
            <person name="dePamphilis C.W."/>
            <person name="Choi D."/>
            <person name="Shirasu K."/>
        </authorList>
    </citation>
    <scope>NUCLEOTIDE SEQUENCE [LARGE SCALE GENOMIC DNA]</scope>
    <source>
        <strain evidence="3">cv. UVA1</strain>
    </source>
</reference>
<comment type="caution">
    <text evidence="2">The sequence shown here is derived from an EMBL/GenBank/DDBJ whole genome shotgun (WGS) entry which is preliminary data.</text>
</comment>
<proteinExistence type="predicted"/>
<sequence length="100" mass="11699">MDSLGRRHRWWRRRRKGAVNDGRRQISWRWSGFHSRTMAGDGVPIDRRSAIRHQTPSCHQSPPVHHRSSTRHPPSVKIYRNKLAARPPPALPRILVRPPP</sequence>
<dbReference type="Proteomes" id="UP000325081">
    <property type="component" value="Unassembled WGS sequence"/>
</dbReference>
<dbReference type="EMBL" id="BKCP01006404">
    <property type="protein sequence ID" value="GER42654.1"/>
    <property type="molecule type" value="Genomic_DNA"/>
</dbReference>
<gene>
    <name evidence="2" type="ORF">STAS_19453</name>
</gene>
<feature type="region of interest" description="Disordered" evidence="1">
    <location>
        <begin position="51"/>
        <end position="100"/>
    </location>
</feature>
<evidence type="ECO:0000313" key="3">
    <source>
        <dbReference type="Proteomes" id="UP000325081"/>
    </source>
</evidence>